<evidence type="ECO:0000313" key="1">
    <source>
        <dbReference type="EMBL" id="KAJ8432517.1"/>
    </source>
</evidence>
<accession>A0A9Q1JWW8</accession>
<name>A0A9Q1JWW8_9CARY</name>
<dbReference type="AlphaFoldDB" id="A0A9Q1JWW8"/>
<dbReference type="Proteomes" id="UP001153076">
    <property type="component" value="Unassembled WGS sequence"/>
</dbReference>
<organism evidence="1 2">
    <name type="scientific">Carnegiea gigantea</name>
    <dbReference type="NCBI Taxonomy" id="171969"/>
    <lineage>
        <taxon>Eukaryota</taxon>
        <taxon>Viridiplantae</taxon>
        <taxon>Streptophyta</taxon>
        <taxon>Embryophyta</taxon>
        <taxon>Tracheophyta</taxon>
        <taxon>Spermatophyta</taxon>
        <taxon>Magnoliopsida</taxon>
        <taxon>eudicotyledons</taxon>
        <taxon>Gunneridae</taxon>
        <taxon>Pentapetalae</taxon>
        <taxon>Caryophyllales</taxon>
        <taxon>Cactineae</taxon>
        <taxon>Cactaceae</taxon>
        <taxon>Cactoideae</taxon>
        <taxon>Echinocereeae</taxon>
        <taxon>Carnegiea</taxon>
    </lineage>
</organism>
<keyword evidence="2" id="KW-1185">Reference proteome</keyword>
<evidence type="ECO:0000313" key="2">
    <source>
        <dbReference type="Proteomes" id="UP001153076"/>
    </source>
</evidence>
<reference evidence="1" key="1">
    <citation type="submission" date="2022-04" db="EMBL/GenBank/DDBJ databases">
        <title>Carnegiea gigantea Genome sequencing and assembly v2.</title>
        <authorList>
            <person name="Copetti D."/>
            <person name="Sanderson M.J."/>
            <person name="Burquez A."/>
            <person name="Wojciechowski M.F."/>
        </authorList>
    </citation>
    <scope>NUCLEOTIDE SEQUENCE</scope>
    <source>
        <strain evidence="1">SGP5-SGP5p</strain>
        <tissue evidence="1">Aerial part</tissue>
    </source>
</reference>
<dbReference type="EMBL" id="JAKOGI010000601">
    <property type="protein sequence ID" value="KAJ8432517.1"/>
    <property type="molecule type" value="Genomic_DNA"/>
</dbReference>
<proteinExistence type="predicted"/>
<gene>
    <name evidence="1" type="ORF">Cgig2_001110</name>
</gene>
<comment type="caution">
    <text evidence="1">The sequence shown here is derived from an EMBL/GenBank/DDBJ whole genome shotgun (WGS) entry which is preliminary data.</text>
</comment>
<sequence>MVVMLTLFQPLDQLLILGHSHHQNSITHRSFDLINLGFFREPELPREPTARAFFATPCFLFAYQFVFFLSLCADSEHTLCPGFELSVAKQAAEHRELPKLPQVIFYTMLLNEAERLGVLQGRRLRSWEVAVTELHWSAFELWIWLLGDRIYEARFGRLGRE</sequence>
<protein>
    <submittedName>
        <fullName evidence="1">Uncharacterized protein</fullName>
    </submittedName>
</protein>